<name>A0A1H6DSS0_9GAMM</name>
<keyword evidence="2" id="KW-1185">Reference proteome</keyword>
<dbReference type="Proteomes" id="UP000236745">
    <property type="component" value="Unassembled WGS sequence"/>
</dbReference>
<dbReference type="AlphaFoldDB" id="A0A1H6DSS0"/>
<dbReference type="EMBL" id="FNVQ01000009">
    <property type="protein sequence ID" value="SEG88094.1"/>
    <property type="molecule type" value="Genomic_DNA"/>
</dbReference>
<gene>
    <name evidence="1" type="ORF">SAMN05444390_10926</name>
</gene>
<sequence length="95" mass="10868">MMEYLQELVYRAMSKNPELDEEYARGFAEHQIKQPIDLTRFDFTNLDLFAAEIGATPDEIDAFVMVTKALWNHGSCSRTAKESRAMTAQMMQSKG</sequence>
<proteinExistence type="predicted"/>
<evidence type="ECO:0000313" key="1">
    <source>
        <dbReference type="EMBL" id="SEG88094.1"/>
    </source>
</evidence>
<accession>A0A1H6DSS0</accession>
<organism evidence="1 2">
    <name type="scientific">Marinobacterium lutimaris</name>
    <dbReference type="NCBI Taxonomy" id="568106"/>
    <lineage>
        <taxon>Bacteria</taxon>
        <taxon>Pseudomonadati</taxon>
        <taxon>Pseudomonadota</taxon>
        <taxon>Gammaproteobacteria</taxon>
        <taxon>Oceanospirillales</taxon>
        <taxon>Oceanospirillaceae</taxon>
        <taxon>Marinobacterium</taxon>
    </lineage>
</organism>
<evidence type="ECO:0000313" key="2">
    <source>
        <dbReference type="Proteomes" id="UP000236745"/>
    </source>
</evidence>
<protein>
    <submittedName>
        <fullName evidence="1">Uncharacterized protein</fullName>
    </submittedName>
</protein>
<reference evidence="1 2" key="1">
    <citation type="submission" date="2016-10" db="EMBL/GenBank/DDBJ databases">
        <authorList>
            <person name="de Groot N.N."/>
        </authorList>
    </citation>
    <scope>NUCLEOTIDE SEQUENCE [LARGE SCALE GENOMIC DNA]</scope>
    <source>
        <strain evidence="1 2">DSM 22012</strain>
    </source>
</reference>